<evidence type="ECO:0000313" key="2">
    <source>
        <dbReference type="EMBL" id="MEQ2228679.1"/>
    </source>
</evidence>
<gene>
    <name evidence="2" type="ORF">ILYODFUR_011333</name>
</gene>
<accession>A0ABV0T763</accession>
<evidence type="ECO:0000313" key="3">
    <source>
        <dbReference type="Proteomes" id="UP001482620"/>
    </source>
</evidence>
<reference evidence="2 3" key="1">
    <citation type="submission" date="2021-06" db="EMBL/GenBank/DDBJ databases">
        <authorList>
            <person name="Palmer J.M."/>
        </authorList>
    </citation>
    <scope>NUCLEOTIDE SEQUENCE [LARGE SCALE GENOMIC DNA]</scope>
    <source>
        <strain evidence="3">if_2019</strain>
        <tissue evidence="2">Muscle</tissue>
    </source>
</reference>
<feature type="compositionally biased region" description="Pro residues" evidence="1">
    <location>
        <begin position="94"/>
        <end position="105"/>
    </location>
</feature>
<protein>
    <submittedName>
        <fullName evidence="2">Uncharacterized protein</fullName>
    </submittedName>
</protein>
<proteinExistence type="predicted"/>
<feature type="compositionally biased region" description="Low complexity" evidence="1">
    <location>
        <begin position="66"/>
        <end position="76"/>
    </location>
</feature>
<evidence type="ECO:0000256" key="1">
    <source>
        <dbReference type="SAM" id="MobiDB-lite"/>
    </source>
</evidence>
<comment type="caution">
    <text evidence="2">The sequence shown here is derived from an EMBL/GenBank/DDBJ whole genome shotgun (WGS) entry which is preliminary data.</text>
</comment>
<organism evidence="2 3">
    <name type="scientific">Ilyodon furcidens</name>
    <name type="common">goldbreast splitfin</name>
    <dbReference type="NCBI Taxonomy" id="33524"/>
    <lineage>
        <taxon>Eukaryota</taxon>
        <taxon>Metazoa</taxon>
        <taxon>Chordata</taxon>
        <taxon>Craniata</taxon>
        <taxon>Vertebrata</taxon>
        <taxon>Euteleostomi</taxon>
        <taxon>Actinopterygii</taxon>
        <taxon>Neopterygii</taxon>
        <taxon>Teleostei</taxon>
        <taxon>Neoteleostei</taxon>
        <taxon>Acanthomorphata</taxon>
        <taxon>Ovalentaria</taxon>
        <taxon>Atherinomorphae</taxon>
        <taxon>Cyprinodontiformes</taxon>
        <taxon>Goodeidae</taxon>
        <taxon>Ilyodon</taxon>
    </lineage>
</organism>
<feature type="region of interest" description="Disordered" evidence="1">
    <location>
        <begin position="1"/>
        <end position="105"/>
    </location>
</feature>
<sequence>MHAHYITGESVRKTSYALLERDGSQGQQPKQRDPDIPLPSRLGQLVRGNPKAFPGQPRDIVPPACPGSSSGPPHSATCPEHLTREASRRHPNQMPDPPQLAPLDV</sequence>
<keyword evidence="3" id="KW-1185">Reference proteome</keyword>
<name>A0ABV0T763_9TELE</name>
<dbReference type="Proteomes" id="UP001482620">
    <property type="component" value="Unassembled WGS sequence"/>
</dbReference>
<dbReference type="EMBL" id="JAHRIQ010024024">
    <property type="protein sequence ID" value="MEQ2228679.1"/>
    <property type="molecule type" value="Genomic_DNA"/>
</dbReference>